<dbReference type="InterPro" id="IPR016181">
    <property type="entry name" value="Acyl_CoA_acyltransferase"/>
</dbReference>
<name>A0A378JHW4_9GAMM</name>
<reference evidence="3 5" key="2">
    <citation type="submission" date="2018-06" db="EMBL/GenBank/DDBJ databases">
        <authorList>
            <consortium name="Pathogen Informatics"/>
            <person name="Doyle S."/>
        </authorList>
    </citation>
    <scope>NUCLEOTIDE SEQUENCE [LARGE SCALE GENOMIC DNA]</scope>
    <source>
        <strain evidence="3 5">NCTC12388</strain>
    </source>
</reference>
<evidence type="ECO:0000313" key="5">
    <source>
        <dbReference type="Proteomes" id="UP000254476"/>
    </source>
</evidence>
<dbReference type="EMBL" id="UGOB01000001">
    <property type="protein sequence ID" value="STX46508.1"/>
    <property type="molecule type" value="Genomic_DNA"/>
</dbReference>
<gene>
    <name evidence="2" type="ORF">Lgra_1358</name>
    <name evidence="3" type="ORF">NCTC12388_03274</name>
</gene>
<keyword evidence="3" id="KW-0808">Transferase</keyword>
<sequence>MNLFLETKNLIITAPELADFNNLYALQTDADVMKYIGQGIRTETEIMAGLEKAMAHYKKYGFSLGCVFEKESTQFVGRAGLIYVAYNDSQPDIEVAYALHKTAWNKGYGLELAKTLITWGFQNIAIEKLVADVHPKNERSRRVLEKAGMNYVGMGTYENKEVAWYSISRKMI</sequence>
<dbReference type="InterPro" id="IPR000182">
    <property type="entry name" value="GNAT_dom"/>
</dbReference>
<dbReference type="Proteomes" id="UP000054691">
    <property type="component" value="Unassembled WGS sequence"/>
</dbReference>
<protein>
    <submittedName>
        <fullName evidence="3">GNAT family acetyltransferase</fullName>
    </submittedName>
</protein>
<dbReference type="Pfam" id="PF13302">
    <property type="entry name" value="Acetyltransf_3"/>
    <property type="match status" value="1"/>
</dbReference>
<reference evidence="2 4" key="1">
    <citation type="submission" date="2015-11" db="EMBL/GenBank/DDBJ databases">
        <title>Genomic analysis of 38 Legionella species identifies large and diverse effector repertoires.</title>
        <authorList>
            <person name="Burstein D."/>
            <person name="Amaro F."/>
            <person name="Zusman T."/>
            <person name="Lifshitz Z."/>
            <person name="Cohen O."/>
            <person name="Gilbert J.A."/>
            <person name="Pupko T."/>
            <person name="Shuman H.A."/>
            <person name="Segal G."/>
        </authorList>
    </citation>
    <scope>NUCLEOTIDE SEQUENCE [LARGE SCALE GENOMIC DNA]</scope>
    <source>
        <strain evidence="2 4">Lyon 8420412</strain>
    </source>
</reference>
<evidence type="ECO:0000313" key="4">
    <source>
        <dbReference type="Proteomes" id="UP000054691"/>
    </source>
</evidence>
<dbReference type="AlphaFoldDB" id="A0A378JHW4"/>
<dbReference type="OrthoDB" id="9801656at2"/>
<feature type="domain" description="N-acetyltransferase" evidence="1">
    <location>
        <begin position="10"/>
        <end position="170"/>
    </location>
</feature>
<dbReference type="PANTHER" id="PTHR43792:SF1">
    <property type="entry name" value="N-ACETYLTRANSFERASE DOMAIN-CONTAINING PROTEIN"/>
    <property type="match status" value="1"/>
</dbReference>
<evidence type="ECO:0000259" key="1">
    <source>
        <dbReference type="PROSITE" id="PS51186"/>
    </source>
</evidence>
<proteinExistence type="predicted"/>
<dbReference type="PANTHER" id="PTHR43792">
    <property type="entry name" value="GNAT FAMILY, PUTATIVE (AFU_ORTHOLOGUE AFUA_3G00765)-RELATED-RELATED"/>
    <property type="match status" value="1"/>
</dbReference>
<dbReference type="Gene3D" id="3.40.630.30">
    <property type="match status" value="1"/>
</dbReference>
<dbReference type="SUPFAM" id="SSF55729">
    <property type="entry name" value="Acyl-CoA N-acyltransferases (Nat)"/>
    <property type="match status" value="1"/>
</dbReference>
<evidence type="ECO:0000313" key="3">
    <source>
        <dbReference type="EMBL" id="STX46508.1"/>
    </source>
</evidence>
<dbReference type="RefSeq" id="WP_058498720.1">
    <property type="nucleotide sequence ID" value="NZ_CAAAHW010000010.1"/>
</dbReference>
<dbReference type="Proteomes" id="UP000254476">
    <property type="component" value="Unassembled WGS sequence"/>
</dbReference>
<keyword evidence="4" id="KW-1185">Reference proteome</keyword>
<evidence type="ECO:0000313" key="2">
    <source>
        <dbReference type="EMBL" id="KTD11900.1"/>
    </source>
</evidence>
<dbReference type="GO" id="GO:0016747">
    <property type="term" value="F:acyltransferase activity, transferring groups other than amino-acyl groups"/>
    <property type="evidence" value="ECO:0007669"/>
    <property type="project" value="InterPro"/>
</dbReference>
<accession>A0A378JHW4</accession>
<dbReference type="InterPro" id="IPR051531">
    <property type="entry name" value="N-acetyltransferase"/>
</dbReference>
<dbReference type="EMBL" id="LNYE01000020">
    <property type="protein sequence ID" value="KTD11900.1"/>
    <property type="molecule type" value="Genomic_DNA"/>
</dbReference>
<organism evidence="3 5">
    <name type="scientific">Legionella gratiana</name>
    <dbReference type="NCBI Taxonomy" id="45066"/>
    <lineage>
        <taxon>Bacteria</taxon>
        <taxon>Pseudomonadati</taxon>
        <taxon>Pseudomonadota</taxon>
        <taxon>Gammaproteobacteria</taxon>
        <taxon>Legionellales</taxon>
        <taxon>Legionellaceae</taxon>
        <taxon>Legionella</taxon>
    </lineage>
</organism>
<dbReference type="PROSITE" id="PS51186">
    <property type="entry name" value="GNAT"/>
    <property type="match status" value="1"/>
</dbReference>
<dbReference type="STRING" id="45066.Lgra_1358"/>